<dbReference type="PANTHER" id="PTHR43300:SF12">
    <property type="entry name" value="CHLORAMPHENICOL ACETYLTRANSFERASE"/>
    <property type="match status" value="1"/>
</dbReference>
<dbReference type="KEGG" id="vco:VC0395_0977"/>
<dbReference type="Proteomes" id="UP000000249">
    <property type="component" value="Chromosome 2"/>
</dbReference>
<dbReference type="EC" id="2.3.1.28" evidence="2"/>
<protein>
    <recommendedName>
        <fullName evidence="3">Chloramphenicol acetyltransferase</fullName>
        <ecNumber evidence="2">2.3.1.28</ecNumber>
    </recommendedName>
</protein>
<evidence type="ECO:0000256" key="3">
    <source>
        <dbReference type="ARBA" id="ARBA00020291"/>
    </source>
</evidence>
<evidence type="ECO:0000256" key="8">
    <source>
        <dbReference type="ARBA" id="ARBA00047633"/>
    </source>
</evidence>
<comment type="similarity">
    <text evidence="1">Belongs to the transferase hexapeptide repeat family.</text>
</comment>
<dbReference type="KEGG" id="vcr:VC395_A0290"/>
<dbReference type="GO" id="GO:0008811">
    <property type="term" value="F:chloramphenicol O-acetyltransferase activity"/>
    <property type="evidence" value="ECO:0007669"/>
    <property type="project" value="UniProtKB-EC"/>
</dbReference>
<evidence type="ECO:0000256" key="4">
    <source>
        <dbReference type="ARBA" id="ARBA00022679"/>
    </source>
</evidence>
<dbReference type="PATRIC" id="fig|345073.21.peg.3049"/>
<comment type="catalytic activity">
    <reaction evidence="8">
        <text>chloramphenicol + acetyl-CoA = chloramphenicol 3-acetate + CoA</text>
        <dbReference type="Rhea" id="RHEA:18421"/>
        <dbReference type="ChEBI" id="CHEBI:16730"/>
        <dbReference type="ChEBI" id="CHEBI:17698"/>
        <dbReference type="ChEBI" id="CHEBI:57287"/>
        <dbReference type="ChEBI" id="CHEBI:57288"/>
        <dbReference type="EC" id="2.3.1.28"/>
    </reaction>
</comment>
<dbReference type="AlphaFoldDB" id="A0A0H3AEF6"/>
<accession>A0A0H3AEF6</accession>
<evidence type="ECO:0000256" key="1">
    <source>
        <dbReference type="ARBA" id="ARBA00007274"/>
    </source>
</evidence>
<reference evidence="9 10" key="1">
    <citation type="submission" date="2007-03" db="EMBL/GenBank/DDBJ databases">
        <authorList>
            <person name="Heidelberg J."/>
        </authorList>
    </citation>
    <scope>NUCLEOTIDE SEQUENCE [LARGE SCALE GENOMIC DNA]</scope>
    <source>
        <strain evidence="10">ATCC 39541 / Classical Ogawa 395 / O395</strain>
    </source>
</reference>
<dbReference type="CDD" id="cd03349">
    <property type="entry name" value="LbH_XAT"/>
    <property type="match status" value="1"/>
</dbReference>
<keyword evidence="4" id="KW-0808">Transferase</keyword>
<evidence type="ECO:0000256" key="5">
    <source>
        <dbReference type="ARBA" id="ARBA00022737"/>
    </source>
</evidence>
<dbReference type="InterPro" id="IPR018357">
    <property type="entry name" value="Hexapep_transf_CS"/>
</dbReference>
<dbReference type="EMBL" id="CP000626">
    <property type="protein sequence ID" value="ABQ18751.1"/>
    <property type="molecule type" value="Genomic_DNA"/>
</dbReference>
<keyword evidence="6" id="KW-0046">Antibiotic resistance</keyword>
<dbReference type="GO" id="GO:0046677">
    <property type="term" value="P:response to antibiotic"/>
    <property type="evidence" value="ECO:0007669"/>
    <property type="project" value="UniProtKB-KW"/>
</dbReference>
<dbReference type="Gene3D" id="2.160.10.10">
    <property type="entry name" value="Hexapeptide repeat proteins"/>
    <property type="match status" value="1"/>
</dbReference>
<dbReference type="InterPro" id="IPR001451">
    <property type="entry name" value="Hexapep"/>
</dbReference>
<evidence type="ECO:0000313" key="9">
    <source>
        <dbReference type="EMBL" id="ABQ18751.1"/>
    </source>
</evidence>
<dbReference type="InterPro" id="IPR011004">
    <property type="entry name" value="Trimer_LpxA-like_sf"/>
</dbReference>
<dbReference type="SUPFAM" id="SSF51161">
    <property type="entry name" value="Trimeric LpxA-like enzymes"/>
    <property type="match status" value="1"/>
</dbReference>
<dbReference type="eggNOG" id="COG0110">
    <property type="taxonomic scope" value="Bacteria"/>
</dbReference>
<dbReference type="OrthoDB" id="9815592at2"/>
<name>A0A0H3AEF6_VIBC3</name>
<proteinExistence type="inferred from homology"/>
<sequence>MRASRKRLHTTNLRWNMSQKHWSKVQLLHEVVKNPNIIIKGKHSYYSDCWDAGFEASVVRYLHGDEISQRWDPLWEIDQLVIGDYVCIGAEVVILMGGNHTHRADWFCLYPFMDVIEQAYVGKGNTEIGDGAWLGMRAMIMPGVKIGEGAIVAANSVVTKDVAPYSIVAGSPAQLVKYRFDAKVIDELLALKVYDWPPEKFTALKSYLCALDLAALKQAVIQYDAEPHNPLS</sequence>
<evidence type="ECO:0000313" key="10">
    <source>
        <dbReference type="Proteomes" id="UP000000249"/>
    </source>
</evidence>
<dbReference type="PANTHER" id="PTHR43300">
    <property type="entry name" value="ACETYLTRANSFERASE"/>
    <property type="match status" value="1"/>
</dbReference>
<dbReference type="Pfam" id="PF00132">
    <property type="entry name" value="Hexapep"/>
    <property type="match status" value="1"/>
</dbReference>
<dbReference type="InterPro" id="IPR050179">
    <property type="entry name" value="Trans_hexapeptide_repeat"/>
</dbReference>
<gene>
    <name evidence="9" type="ordered locus">VC0395_0977</name>
</gene>
<evidence type="ECO:0000256" key="6">
    <source>
        <dbReference type="ARBA" id="ARBA00023251"/>
    </source>
</evidence>
<dbReference type="PROSITE" id="PS00101">
    <property type="entry name" value="HEXAPEP_TRANSFERASES"/>
    <property type="match status" value="1"/>
</dbReference>
<evidence type="ECO:0000256" key="2">
    <source>
        <dbReference type="ARBA" id="ARBA00013235"/>
    </source>
</evidence>
<keyword evidence="7" id="KW-0012">Acyltransferase</keyword>
<keyword evidence="5" id="KW-0677">Repeat</keyword>
<organism evidence="9 10">
    <name type="scientific">Vibrio cholerae serotype O1 (strain ATCC 39541 / Classical Ogawa 395 / O395)</name>
    <dbReference type="NCBI Taxonomy" id="345073"/>
    <lineage>
        <taxon>Bacteria</taxon>
        <taxon>Pseudomonadati</taxon>
        <taxon>Pseudomonadota</taxon>
        <taxon>Gammaproteobacteria</taxon>
        <taxon>Vibrionales</taxon>
        <taxon>Vibrionaceae</taxon>
        <taxon>Vibrio</taxon>
    </lineage>
</organism>
<evidence type="ECO:0000256" key="7">
    <source>
        <dbReference type="ARBA" id="ARBA00023315"/>
    </source>
</evidence>